<proteinExistence type="predicted"/>
<accession>A0A6L5R452</accession>
<dbReference type="AlphaFoldDB" id="A0A6L5R452"/>
<organism evidence="2 3">
    <name type="scientific">Agromyces kandeliae</name>
    <dbReference type="NCBI Taxonomy" id="2666141"/>
    <lineage>
        <taxon>Bacteria</taxon>
        <taxon>Bacillati</taxon>
        <taxon>Actinomycetota</taxon>
        <taxon>Actinomycetes</taxon>
        <taxon>Micrococcales</taxon>
        <taxon>Microbacteriaceae</taxon>
        <taxon>Agromyces</taxon>
    </lineage>
</organism>
<feature type="region of interest" description="Disordered" evidence="1">
    <location>
        <begin position="107"/>
        <end position="126"/>
    </location>
</feature>
<keyword evidence="3" id="KW-1185">Reference proteome</keyword>
<protein>
    <submittedName>
        <fullName evidence="2">Uncharacterized protein</fullName>
    </submittedName>
</protein>
<sequence>MSVTVSGPSSHEGEPSAAELFEAGDLIGLLRACNDRRLEREGIPMVLGLADERGAIPAAATAEQLAEGRAFAEGFDLYANALVPWARDDDEGAVIVAMGALGFTHFAPGAAPGTDAARSSREGAPE</sequence>
<reference evidence="2 3" key="1">
    <citation type="submission" date="2019-11" db="EMBL/GenBank/DDBJ databases">
        <title>Agromyces kandeliae sp. nov., isolated from mangrove soil.</title>
        <authorList>
            <person name="Wang R."/>
        </authorList>
    </citation>
    <scope>NUCLEOTIDE SEQUENCE [LARGE SCALE GENOMIC DNA]</scope>
    <source>
        <strain evidence="2 3">Q22</strain>
    </source>
</reference>
<gene>
    <name evidence="2" type="ORF">GJR97_13620</name>
</gene>
<evidence type="ECO:0000313" key="3">
    <source>
        <dbReference type="Proteomes" id="UP000476511"/>
    </source>
</evidence>
<evidence type="ECO:0000256" key="1">
    <source>
        <dbReference type="SAM" id="MobiDB-lite"/>
    </source>
</evidence>
<dbReference type="Proteomes" id="UP000476511">
    <property type="component" value="Unassembled WGS sequence"/>
</dbReference>
<name>A0A6L5R452_9MICO</name>
<evidence type="ECO:0000313" key="2">
    <source>
        <dbReference type="EMBL" id="MRX44762.1"/>
    </source>
</evidence>
<dbReference type="RefSeq" id="WP_154347329.1">
    <property type="nucleotide sequence ID" value="NZ_WKJD01000018.1"/>
</dbReference>
<dbReference type="EMBL" id="WKJD01000018">
    <property type="protein sequence ID" value="MRX44762.1"/>
    <property type="molecule type" value="Genomic_DNA"/>
</dbReference>
<comment type="caution">
    <text evidence="2">The sequence shown here is derived from an EMBL/GenBank/DDBJ whole genome shotgun (WGS) entry which is preliminary data.</text>
</comment>